<proteinExistence type="predicted"/>
<protein>
    <submittedName>
        <fullName evidence="2">Uncharacterized protein</fullName>
    </submittedName>
</protein>
<keyword evidence="1" id="KW-0175">Coiled coil</keyword>
<gene>
    <name evidence="2" type="ORF">Pmani_006359</name>
</gene>
<evidence type="ECO:0000313" key="2">
    <source>
        <dbReference type="EMBL" id="KAK4322910.1"/>
    </source>
</evidence>
<evidence type="ECO:0000313" key="3">
    <source>
        <dbReference type="Proteomes" id="UP001292094"/>
    </source>
</evidence>
<feature type="coiled-coil region" evidence="1">
    <location>
        <begin position="3"/>
        <end position="58"/>
    </location>
</feature>
<dbReference type="Proteomes" id="UP001292094">
    <property type="component" value="Unassembled WGS sequence"/>
</dbReference>
<comment type="caution">
    <text evidence="2">The sequence shown here is derived from an EMBL/GenBank/DDBJ whole genome shotgun (WGS) entry which is preliminary data.</text>
</comment>
<dbReference type="EMBL" id="JAWZYT010000487">
    <property type="protein sequence ID" value="KAK4322910.1"/>
    <property type="molecule type" value="Genomic_DNA"/>
</dbReference>
<dbReference type="PANTHER" id="PTHR37445">
    <property type="entry name" value="PROTEIN CBG24663"/>
    <property type="match status" value="1"/>
</dbReference>
<dbReference type="AlphaFoldDB" id="A0AAE1UL72"/>
<accession>A0AAE1UL72</accession>
<reference evidence="2" key="1">
    <citation type="submission" date="2023-11" db="EMBL/GenBank/DDBJ databases">
        <title>Genome assemblies of two species of porcelain crab, Petrolisthes cinctipes and Petrolisthes manimaculis (Anomura: Porcellanidae).</title>
        <authorList>
            <person name="Angst P."/>
        </authorList>
    </citation>
    <scope>NUCLEOTIDE SEQUENCE</scope>
    <source>
        <strain evidence="2">PB745_02</strain>
        <tissue evidence="2">Gill</tissue>
    </source>
</reference>
<evidence type="ECO:0000256" key="1">
    <source>
        <dbReference type="SAM" id="Coils"/>
    </source>
</evidence>
<organism evidence="2 3">
    <name type="scientific">Petrolisthes manimaculis</name>
    <dbReference type="NCBI Taxonomy" id="1843537"/>
    <lineage>
        <taxon>Eukaryota</taxon>
        <taxon>Metazoa</taxon>
        <taxon>Ecdysozoa</taxon>
        <taxon>Arthropoda</taxon>
        <taxon>Crustacea</taxon>
        <taxon>Multicrustacea</taxon>
        <taxon>Malacostraca</taxon>
        <taxon>Eumalacostraca</taxon>
        <taxon>Eucarida</taxon>
        <taxon>Decapoda</taxon>
        <taxon>Pleocyemata</taxon>
        <taxon>Anomura</taxon>
        <taxon>Galatheoidea</taxon>
        <taxon>Porcellanidae</taxon>
        <taxon>Petrolisthes</taxon>
    </lineage>
</organism>
<sequence length="226" mass="27813">MAYNDKEEENLALRRTNKITEEENIILKEDDKQLINQIRSLEDRMDNLKVQLKKEIIEEIYEEFEEREMKEKKKNNLIIFNIEETEYPSRQEKIQKELDTCIQVFKEIQSEVKDEDIVETFRIGKYRRKEGNEEGQEEEQTQIKRKPRPILVKLKDERTKWEIIKKAKTIRNSRNDTFRKVWIVPDLTMKERERDKELRRELQEKREAGEEGWYIRRGKLHRRNFL</sequence>
<name>A0AAE1UL72_9EUCA</name>
<keyword evidence="3" id="KW-1185">Reference proteome</keyword>
<dbReference type="PANTHER" id="PTHR37445:SF3">
    <property type="entry name" value="ZINC FINGER PHD-TYPE DOMAIN-CONTAINING PROTEIN"/>
    <property type="match status" value="1"/>
</dbReference>